<evidence type="ECO:0000313" key="3">
    <source>
        <dbReference type="Proteomes" id="UP000315115"/>
    </source>
</evidence>
<organism evidence="2 3">
    <name type="scientific">Vibrio rotiferianus</name>
    <dbReference type="NCBI Taxonomy" id="190895"/>
    <lineage>
        <taxon>Bacteria</taxon>
        <taxon>Pseudomonadati</taxon>
        <taxon>Pseudomonadota</taxon>
        <taxon>Gammaproteobacteria</taxon>
        <taxon>Vibrionales</taxon>
        <taxon>Vibrionaceae</taxon>
        <taxon>Vibrio</taxon>
    </lineage>
</organism>
<evidence type="ECO:0000259" key="1">
    <source>
        <dbReference type="SMART" id="SM00332"/>
    </source>
</evidence>
<proteinExistence type="predicted"/>
<name>A0A510I6X2_9VIBR</name>
<feature type="domain" description="PPM-type phosphatase" evidence="1">
    <location>
        <begin position="12"/>
        <end position="242"/>
    </location>
</feature>
<evidence type="ECO:0000313" key="2">
    <source>
        <dbReference type="EMBL" id="BBL88948.1"/>
    </source>
</evidence>
<dbReference type="AlphaFoldDB" id="A0A510I6X2"/>
<dbReference type="InterPro" id="IPR036457">
    <property type="entry name" value="PPM-type-like_dom_sf"/>
</dbReference>
<gene>
    <name evidence="2" type="ORF">VroAM7_16010</name>
</gene>
<dbReference type="RefSeq" id="WP_143692539.1">
    <property type="nucleotide sequence ID" value="NZ_AP019798.1"/>
</dbReference>
<dbReference type="Gene3D" id="3.60.40.10">
    <property type="entry name" value="PPM-type phosphatase domain"/>
    <property type="match status" value="1"/>
</dbReference>
<accession>A0A510I6X2</accession>
<protein>
    <submittedName>
        <fullName evidence="2">Protein phosphatase</fullName>
    </submittedName>
</protein>
<dbReference type="Proteomes" id="UP000315115">
    <property type="component" value="Chromosome 1"/>
</dbReference>
<dbReference type="EMBL" id="AP019798">
    <property type="protein sequence ID" value="BBL88948.1"/>
    <property type="molecule type" value="Genomic_DNA"/>
</dbReference>
<dbReference type="SMART" id="SM00332">
    <property type="entry name" value="PP2Cc"/>
    <property type="match status" value="1"/>
</dbReference>
<dbReference type="Pfam" id="PF13672">
    <property type="entry name" value="PP2C_2"/>
    <property type="match status" value="1"/>
</dbReference>
<dbReference type="InterPro" id="IPR001932">
    <property type="entry name" value="PPM-type_phosphatase-like_dom"/>
</dbReference>
<dbReference type="SUPFAM" id="SSF81606">
    <property type="entry name" value="PP2C-like"/>
    <property type="match status" value="1"/>
</dbReference>
<reference evidence="3" key="1">
    <citation type="submission" date="2019-07" db="EMBL/GenBank/DDBJ databases">
        <title>Complete Genome Sequences of Vibrion rotiferianus strain AM7.</title>
        <authorList>
            <person name="Miyazaki K."/>
            <person name="Wiseschart A."/>
            <person name="Pootanakit K."/>
            <person name="Ishimori K."/>
            <person name="Kitahara K."/>
        </authorList>
    </citation>
    <scope>NUCLEOTIDE SEQUENCE [LARGE SCALE GENOMIC DNA]</scope>
    <source>
        <strain evidence="3">AM7</strain>
    </source>
</reference>
<sequence length="251" mass="28306">MSGKSVDWRGFSDSEIGPLHVRIGLPNQDACHLEIGDESVLVALSDGVGSRALSHLGAQAVCRATVRLAQHNIVHKPIEPESLLRQFHELWLDELGEADVQQCSCTALFAIKIRDHFFIAQLGDGACCIITSDHNAHLEQGISFLSQKDDVFFANQTRALGGTFKIDDWQYCFQKVIDIEGCFLVTDGIYDDIADENRARFFLELLNYYQRLSDREVKLDVRNWISQWPVAGHSDDKTIAAFFRQHSPQRS</sequence>